<dbReference type="Proteomes" id="UP000198762">
    <property type="component" value="Unassembled WGS sequence"/>
</dbReference>
<reference evidence="3" key="1">
    <citation type="submission" date="2016-10" db="EMBL/GenBank/DDBJ databases">
        <authorList>
            <person name="Varghese N."/>
            <person name="Submissions S."/>
        </authorList>
    </citation>
    <scope>NUCLEOTIDE SEQUENCE [LARGE SCALE GENOMIC DNA]</scope>
    <source>
        <strain evidence="3">CGMCC 1.6489</strain>
    </source>
</reference>
<proteinExistence type="predicted"/>
<evidence type="ECO:0000259" key="1">
    <source>
        <dbReference type="PROSITE" id="PS50883"/>
    </source>
</evidence>
<sequence length="77" mass="8609">MDGSFVRDICVDSTARVMVASINNIAQEMGLKTVAEFVENQAIVDELRQLGVDYAQGFHLGKPRPLSEQVEVRMMPR</sequence>
<accession>A0A1I0A283</accession>
<dbReference type="InterPro" id="IPR001633">
    <property type="entry name" value="EAL_dom"/>
</dbReference>
<dbReference type="EMBL" id="FOHZ01000002">
    <property type="protein sequence ID" value="SES87783.1"/>
    <property type="molecule type" value="Genomic_DNA"/>
</dbReference>
<dbReference type="SUPFAM" id="SSF141868">
    <property type="entry name" value="EAL domain-like"/>
    <property type="match status" value="1"/>
</dbReference>
<dbReference type="STRING" id="430453.SAMN04487962_102154"/>
<evidence type="ECO:0000313" key="2">
    <source>
        <dbReference type="EMBL" id="SES87783.1"/>
    </source>
</evidence>
<dbReference type="Pfam" id="PF00563">
    <property type="entry name" value="EAL"/>
    <property type="match status" value="1"/>
</dbReference>
<gene>
    <name evidence="2" type="ORF">SAMN04487962_102154</name>
</gene>
<name>A0A1I0A283_9GAMM</name>
<keyword evidence="3" id="KW-1185">Reference proteome</keyword>
<dbReference type="PANTHER" id="PTHR33121">
    <property type="entry name" value="CYCLIC DI-GMP PHOSPHODIESTERASE PDEF"/>
    <property type="match status" value="1"/>
</dbReference>
<dbReference type="PANTHER" id="PTHR33121:SF23">
    <property type="entry name" value="CYCLIC DI-GMP PHOSPHODIESTERASE PDEB"/>
    <property type="match status" value="1"/>
</dbReference>
<dbReference type="InterPro" id="IPR050706">
    <property type="entry name" value="Cyclic-di-GMP_PDE-like"/>
</dbReference>
<dbReference type="InterPro" id="IPR035919">
    <property type="entry name" value="EAL_sf"/>
</dbReference>
<organism evidence="2 3">
    <name type="scientific">Marinobacter segnicrescens</name>
    <dbReference type="NCBI Taxonomy" id="430453"/>
    <lineage>
        <taxon>Bacteria</taxon>
        <taxon>Pseudomonadati</taxon>
        <taxon>Pseudomonadota</taxon>
        <taxon>Gammaproteobacteria</taxon>
        <taxon>Pseudomonadales</taxon>
        <taxon>Marinobacteraceae</taxon>
        <taxon>Marinobacter</taxon>
    </lineage>
</organism>
<dbReference type="Gene3D" id="3.20.20.450">
    <property type="entry name" value="EAL domain"/>
    <property type="match status" value="1"/>
</dbReference>
<dbReference type="PROSITE" id="PS50883">
    <property type="entry name" value="EAL"/>
    <property type="match status" value="1"/>
</dbReference>
<dbReference type="AlphaFoldDB" id="A0A1I0A283"/>
<dbReference type="GO" id="GO:0071111">
    <property type="term" value="F:cyclic-guanylate-specific phosphodiesterase activity"/>
    <property type="evidence" value="ECO:0007669"/>
    <property type="project" value="InterPro"/>
</dbReference>
<evidence type="ECO:0000313" key="3">
    <source>
        <dbReference type="Proteomes" id="UP000198762"/>
    </source>
</evidence>
<feature type="domain" description="EAL" evidence="1">
    <location>
        <begin position="1"/>
        <end position="77"/>
    </location>
</feature>
<protein>
    <submittedName>
        <fullName evidence="2">EAL domain-containing protein</fullName>
    </submittedName>
</protein>